<name>A0A848FE03_9BURK</name>
<keyword evidence="3" id="KW-1185">Reference proteome</keyword>
<accession>A0A848FE03</accession>
<dbReference type="RefSeq" id="WP_205833066.1">
    <property type="nucleotide sequence ID" value="NZ_JABBFW010000010.1"/>
</dbReference>
<comment type="caution">
    <text evidence="2">The sequence shown here is derived from an EMBL/GenBank/DDBJ whole genome shotgun (WGS) entry which is preliminary data.</text>
</comment>
<proteinExistence type="predicted"/>
<evidence type="ECO:0000313" key="3">
    <source>
        <dbReference type="Proteomes" id="UP000574067"/>
    </source>
</evidence>
<evidence type="ECO:0000256" key="1">
    <source>
        <dbReference type="SAM" id="MobiDB-lite"/>
    </source>
</evidence>
<feature type="region of interest" description="Disordered" evidence="1">
    <location>
        <begin position="29"/>
        <end position="84"/>
    </location>
</feature>
<sequence length="84" mass="8945">MSAPNGSRRDFVKKGVYVAPAILTLAAAPEFAKAGSVKPAPPKNGGGRGHDHPGRGDDRPGRGNDRPGRGGKEDRPRKNWFSRD</sequence>
<protein>
    <submittedName>
        <fullName evidence="2">Uncharacterized protein</fullName>
    </submittedName>
</protein>
<dbReference type="AlphaFoldDB" id="A0A848FE03"/>
<dbReference type="EMBL" id="JABBFW010000010">
    <property type="protein sequence ID" value="NML16513.1"/>
    <property type="molecule type" value="Genomic_DNA"/>
</dbReference>
<feature type="compositionally biased region" description="Basic and acidic residues" evidence="1">
    <location>
        <begin position="48"/>
        <end position="84"/>
    </location>
</feature>
<dbReference type="InterPro" id="IPR006311">
    <property type="entry name" value="TAT_signal"/>
</dbReference>
<reference evidence="2 3" key="1">
    <citation type="submission" date="2020-04" db="EMBL/GenBank/DDBJ databases">
        <title>Azohydromonas sp. isolated from soil.</title>
        <authorList>
            <person name="Dahal R.H."/>
        </authorList>
    </citation>
    <scope>NUCLEOTIDE SEQUENCE [LARGE SCALE GENOMIC DNA]</scope>
    <source>
        <strain evidence="2 3">G-1-1-14</strain>
    </source>
</reference>
<dbReference type="PROSITE" id="PS51318">
    <property type="entry name" value="TAT"/>
    <property type="match status" value="1"/>
</dbReference>
<organism evidence="2 3">
    <name type="scientific">Azohydromonas caseinilytica</name>
    <dbReference type="NCBI Taxonomy" id="2728836"/>
    <lineage>
        <taxon>Bacteria</taxon>
        <taxon>Pseudomonadati</taxon>
        <taxon>Pseudomonadota</taxon>
        <taxon>Betaproteobacteria</taxon>
        <taxon>Burkholderiales</taxon>
        <taxon>Sphaerotilaceae</taxon>
        <taxon>Azohydromonas</taxon>
    </lineage>
</organism>
<gene>
    <name evidence="2" type="ORF">HHL10_16130</name>
</gene>
<dbReference type="Proteomes" id="UP000574067">
    <property type="component" value="Unassembled WGS sequence"/>
</dbReference>
<evidence type="ECO:0000313" key="2">
    <source>
        <dbReference type="EMBL" id="NML16513.1"/>
    </source>
</evidence>